<gene>
    <name evidence="7" type="ORF">H4Q31_07145</name>
</gene>
<dbReference type="PANTHER" id="PTHR33507:SF3">
    <property type="entry name" value="INNER MEMBRANE PROTEIN YBBJ"/>
    <property type="match status" value="1"/>
</dbReference>
<comment type="caution">
    <text evidence="7">The sequence shown here is derived from an EMBL/GenBank/DDBJ whole genome shotgun (WGS) entry which is preliminary data.</text>
</comment>
<evidence type="ECO:0000256" key="2">
    <source>
        <dbReference type="ARBA" id="ARBA00022692"/>
    </source>
</evidence>
<evidence type="ECO:0000259" key="6">
    <source>
        <dbReference type="Pfam" id="PF01957"/>
    </source>
</evidence>
<feature type="transmembrane region" description="Helical" evidence="5">
    <location>
        <begin position="47"/>
        <end position="65"/>
    </location>
</feature>
<dbReference type="GO" id="GO:0005886">
    <property type="term" value="C:plasma membrane"/>
    <property type="evidence" value="ECO:0007669"/>
    <property type="project" value="TreeGrafter"/>
</dbReference>
<dbReference type="PANTHER" id="PTHR33507">
    <property type="entry name" value="INNER MEMBRANE PROTEIN YBBJ"/>
    <property type="match status" value="1"/>
</dbReference>
<dbReference type="InterPro" id="IPR002810">
    <property type="entry name" value="NfeD-like_C"/>
</dbReference>
<keyword evidence="8" id="KW-1185">Reference proteome</keyword>
<reference evidence="7 8" key="1">
    <citation type="submission" date="2020-08" db="EMBL/GenBank/DDBJ databases">
        <title>Cohnella phylogeny.</title>
        <authorList>
            <person name="Dunlap C."/>
        </authorList>
    </citation>
    <scope>NUCLEOTIDE SEQUENCE [LARGE SCALE GENOMIC DNA]</scope>
    <source>
        <strain evidence="7 8">DSM 103658</strain>
    </source>
</reference>
<keyword evidence="4 5" id="KW-0472">Membrane</keyword>
<keyword evidence="2 5" id="KW-0812">Transmembrane</keyword>
<sequence>MEPWAIWLVIGFVLLIAEMLTLSFFLLWLGLGAVAGALAAWVAPDSFFVQALAFIVVAGVLTAFTKPLSRRLRSSKAKDFKDAIEDLVGKQGVVTVAIEPGKPGIVKVGSETWTAYAEEELAEGKTVTIVSRGTTQVEVRPSGGDR</sequence>
<dbReference type="InterPro" id="IPR012340">
    <property type="entry name" value="NA-bd_OB-fold"/>
</dbReference>
<evidence type="ECO:0000313" key="7">
    <source>
        <dbReference type="EMBL" id="MBB6677100.1"/>
    </source>
</evidence>
<evidence type="ECO:0000256" key="4">
    <source>
        <dbReference type="ARBA" id="ARBA00023136"/>
    </source>
</evidence>
<evidence type="ECO:0000256" key="1">
    <source>
        <dbReference type="ARBA" id="ARBA00004141"/>
    </source>
</evidence>
<dbReference type="Proteomes" id="UP000574133">
    <property type="component" value="Unassembled WGS sequence"/>
</dbReference>
<accession>A0A841TCY6</accession>
<dbReference type="RefSeq" id="WP_185178386.1">
    <property type="nucleotide sequence ID" value="NZ_CBCSEP010000001.1"/>
</dbReference>
<feature type="domain" description="NfeD-like C-terminal" evidence="6">
    <location>
        <begin position="85"/>
        <end position="141"/>
    </location>
</feature>
<name>A0A841TCY6_9BACL</name>
<evidence type="ECO:0000256" key="3">
    <source>
        <dbReference type="ARBA" id="ARBA00022989"/>
    </source>
</evidence>
<dbReference type="InterPro" id="IPR052165">
    <property type="entry name" value="Membrane_assoc_protease"/>
</dbReference>
<comment type="subcellular location">
    <subcellularLocation>
        <location evidence="1">Membrane</location>
        <topology evidence="1">Multi-pass membrane protein</topology>
    </subcellularLocation>
</comment>
<dbReference type="SUPFAM" id="SSF141322">
    <property type="entry name" value="NfeD domain-like"/>
    <property type="match status" value="1"/>
</dbReference>
<dbReference type="EMBL" id="JACJVN010000027">
    <property type="protein sequence ID" value="MBB6677100.1"/>
    <property type="molecule type" value="Genomic_DNA"/>
</dbReference>
<evidence type="ECO:0000313" key="8">
    <source>
        <dbReference type="Proteomes" id="UP000574133"/>
    </source>
</evidence>
<dbReference type="Gene3D" id="2.40.50.140">
    <property type="entry name" value="Nucleic acid-binding proteins"/>
    <property type="match status" value="1"/>
</dbReference>
<organism evidence="7 8">
    <name type="scientific">Cohnella lubricantis</name>
    <dbReference type="NCBI Taxonomy" id="2163172"/>
    <lineage>
        <taxon>Bacteria</taxon>
        <taxon>Bacillati</taxon>
        <taxon>Bacillota</taxon>
        <taxon>Bacilli</taxon>
        <taxon>Bacillales</taxon>
        <taxon>Paenibacillaceae</taxon>
        <taxon>Cohnella</taxon>
    </lineage>
</organism>
<protein>
    <submittedName>
        <fullName evidence="7">NfeD family protein</fullName>
    </submittedName>
</protein>
<keyword evidence="3 5" id="KW-1133">Transmembrane helix</keyword>
<evidence type="ECO:0000256" key="5">
    <source>
        <dbReference type="SAM" id="Phobius"/>
    </source>
</evidence>
<dbReference type="AlphaFoldDB" id="A0A841TCY6"/>
<feature type="transmembrane region" description="Helical" evidence="5">
    <location>
        <begin position="12"/>
        <end position="41"/>
    </location>
</feature>
<proteinExistence type="predicted"/>
<dbReference type="Pfam" id="PF01957">
    <property type="entry name" value="NfeD"/>
    <property type="match status" value="1"/>
</dbReference>